<dbReference type="Proteomes" id="UP000544222">
    <property type="component" value="Unassembled WGS sequence"/>
</dbReference>
<gene>
    <name evidence="1" type="ORF">FHX64_000889</name>
</gene>
<protein>
    <recommendedName>
        <fullName evidence="3">Outer membrane protein beta-barrel domain-containing protein</fullName>
    </recommendedName>
</protein>
<comment type="caution">
    <text evidence="1">The sequence shown here is derived from an EMBL/GenBank/DDBJ whole genome shotgun (WGS) entry which is preliminary data.</text>
</comment>
<evidence type="ECO:0000313" key="2">
    <source>
        <dbReference type="Proteomes" id="UP000544222"/>
    </source>
</evidence>
<accession>A0A7W5H1U0</accession>
<sequence>MLPVKPQKIFKSSISLLIAFFLIQPCFGQKEQSKQDKTEKKSEVKQPFFRAWSVQLDLASPISGKFFTPDIFSSEASLNVNIRNTWFPVWEFGYANINHTDGDGAQFTTKAIFNRIGFNISILNNKNIIKPVKSIFYAGLRLGHSSFNYNINNITITDNYWKTTQAISSDNNNASATWGEFVAGVQVNVIKNITLGWTARLKTGLSITKKTFSPWYVPGFGIVNGSGWGFTYSIGYIIPSK</sequence>
<dbReference type="EMBL" id="JACHYB010000001">
    <property type="protein sequence ID" value="MBB3186726.1"/>
    <property type="molecule type" value="Genomic_DNA"/>
</dbReference>
<evidence type="ECO:0008006" key="3">
    <source>
        <dbReference type="Google" id="ProtNLM"/>
    </source>
</evidence>
<dbReference type="RefSeq" id="WP_183412579.1">
    <property type="nucleotide sequence ID" value="NZ_JACHYB010000001.1"/>
</dbReference>
<keyword evidence="2" id="KW-1185">Reference proteome</keyword>
<dbReference type="InterPro" id="IPR046111">
    <property type="entry name" value="DUF6048"/>
</dbReference>
<name>A0A7W5H1U0_9PORP</name>
<reference evidence="1 2" key="1">
    <citation type="submission" date="2020-08" db="EMBL/GenBank/DDBJ databases">
        <title>Genomic Encyclopedia of Type Strains, Phase IV (KMG-IV): sequencing the most valuable type-strain genomes for metagenomic binning, comparative biology and taxonomic classification.</title>
        <authorList>
            <person name="Goeker M."/>
        </authorList>
    </citation>
    <scope>NUCLEOTIDE SEQUENCE [LARGE SCALE GENOMIC DNA]</scope>
    <source>
        <strain evidence="1 2">DSM 27471</strain>
    </source>
</reference>
<evidence type="ECO:0000313" key="1">
    <source>
        <dbReference type="EMBL" id="MBB3186726.1"/>
    </source>
</evidence>
<dbReference type="AlphaFoldDB" id="A0A7W5H1U0"/>
<dbReference type="Pfam" id="PF19515">
    <property type="entry name" value="DUF6048"/>
    <property type="match status" value="1"/>
</dbReference>
<proteinExistence type="predicted"/>
<organism evidence="1 2">
    <name type="scientific">Microbacter margulisiae</name>
    <dbReference type="NCBI Taxonomy" id="1350067"/>
    <lineage>
        <taxon>Bacteria</taxon>
        <taxon>Pseudomonadati</taxon>
        <taxon>Bacteroidota</taxon>
        <taxon>Bacteroidia</taxon>
        <taxon>Bacteroidales</taxon>
        <taxon>Porphyromonadaceae</taxon>
        <taxon>Microbacter</taxon>
    </lineage>
</organism>